<dbReference type="InterPro" id="IPR051912">
    <property type="entry name" value="Alkylbase_DNA_Glycosylase/TA"/>
</dbReference>
<protein>
    <recommendedName>
        <fullName evidence="2">DNA-3-methyladenine glycosylase II</fullName>
        <ecNumber evidence="2">3.2.2.21</ecNumber>
    </recommendedName>
</protein>
<sequence length="224" mass="25130">MPRHARGFDVEQAYEHLRKRDRRLATWMKRVGPLEAQPGWRKPFDPVDALARAILFQQLSGKAASTIVGRVETAIGSKRLHADTLSRIDDTALRACGVSGNKALALRDLARREAAGEIPTLRQMSTLHHDEIVAALTPIRGIGRWTVEMMLMFRLGRPDVLPVDDLGVRKGAQRVDGLEAMPTAKELLARGEKWGPYRTYAGLYLWRIADFTAEVKRATPRSQE</sequence>
<dbReference type="CDD" id="cd00056">
    <property type="entry name" value="ENDO3c"/>
    <property type="match status" value="1"/>
</dbReference>
<comment type="caution">
    <text evidence="6">The sequence shown here is derived from an EMBL/GenBank/DDBJ whole genome shotgun (WGS) entry which is preliminary data.</text>
</comment>
<dbReference type="AlphaFoldDB" id="A0A0R0A973"/>
<dbReference type="SMART" id="SM00478">
    <property type="entry name" value="ENDO3c"/>
    <property type="match status" value="1"/>
</dbReference>
<name>A0A0R0A973_9GAMM</name>
<dbReference type="EC" id="3.2.2.21" evidence="2"/>
<dbReference type="Pfam" id="PF00730">
    <property type="entry name" value="HhH-GPD"/>
    <property type="match status" value="1"/>
</dbReference>
<gene>
    <name evidence="6" type="ORF">ARC20_14990</name>
</gene>
<keyword evidence="7" id="KW-1185">Reference proteome</keyword>
<dbReference type="InterPro" id="IPR003265">
    <property type="entry name" value="HhH-GPD_domain"/>
</dbReference>
<dbReference type="GO" id="GO:0006307">
    <property type="term" value="P:DNA alkylation repair"/>
    <property type="evidence" value="ECO:0007669"/>
    <property type="project" value="TreeGrafter"/>
</dbReference>
<proteinExistence type="predicted"/>
<evidence type="ECO:0000256" key="3">
    <source>
        <dbReference type="ARBA" id="ARBA00022763"/>
    </source>
</evidence>
<evidence type="ECO:0000256" key="1">
    <source>
        <dbReference type="ARBA" id="ARBA00000086"/>
    </source>
</evidence>
<dbReference type="EMBL" id="LLXU01000121">
    <property type="protein sequence ID" value="KRG38350.1"/>
    <property type="molecule type" value="Genomic_DNA"/>
</dbReference>
<evidence type="ECO:0000259" key="5">
    <source>
        <dbReference type="SMART" id="SM00478"/>
    </source>
</evidence>
<dbReference type="RefSeq" id="WP_057648723.1">
    <property type="nucleotide sequence ID" value="NZ_LLXU01000121.1"/>
</dbReference>
<organism evidence="6 7">
    <name type="scientific">Stenotrophomonas panacihumi</name>
    <dbReference type="NCBI Taxonomy" id="676599"/>
    <lineage>
        <taxon>Bacteria</taxon>
        <taxon>Pseudomonadati</taxon>
        <taxon>Pseudomonadota</taxon>
        <taxon>Gammaproteobacteria</taxon>
        <taxon>Lysobacterales</taxon>
        <taxon>Lysobacteraceae</taxon>
        <taxon>Stenotrophomonas</taxon>
    </lineage>
</organism>
<dbReference type="PANTHER" id="PTHR43003">
    <property type="entry name" value="DNA-3-METHYLADENINE GLYCOSYLASE"/>
    <property type="match status" value="1"/>
</dbReference>
<dbReference type="GO" id="GO:0043916">
    <property type="term" value="F:DNA-7-methylguanine glycosylase activity"/>
    <property type="evidence" value="ECO:0007669"/>
    <property type="project" value="TreeGrafter"/>
</dbReference>
<comment type="catalytic activity">
    <reaction evidence="1">
        <text>Hydrolysis of alkylated DNA, releasing 3-methyladenine, 3-methylguanine, 7-methylguanine and 7-methyladenine.</text>
        <dbReference type="EC" id="3.2.2.21"/>
    </reaction>
</comment>
<keyword evidence="3" id="KW-0227">DNA damage</keyword>
<evidence type="ECO:0000313" key="7">
    <source>
        <dbReference type="Proteomes" id="UP000051802"/>
    </source>
</evidence>
<evidence type="ECO:0000256" key="4">
    <source>
        <dbReference type="ARBA" id="ARBA00023204"/>
    </source>
</evidence>
<dbReference type="GO" id="GO:0006285">
    <property type="term" value="P:base-excision repair, AP site formation"/>
    <property type="evidence" value="ECO:0007669"/>
    <property type="project" value="TreeGrafter"/>
</dbReference>
<dbReference type="Gene3D" id="1.10.1670.40">
    <property type="match status" value="1"/>
</dbReference>
<dbReference type="GO" id="GO:0032993">
    <property type="term" value="C:protein-DNA complex"/>
    <property type="evidence" value="ECO:0007669"/>
    <property type="project" value="TreeGrafter"/>
</dbReference>
<dbReference type="Proteomes" id="UP000051802">
    <property type="component" value="Unassembled WGS sequence"/>
</dbReference>
<dbReference type="STRING" id="676599.ARC20_14990"/>
<dbReference type="PANTHER" id="PTHR43003:SF5">
    <property type="entry name" value="DNA-3-METHYLADENINE GLYCOSYLASE"/>
    <property type="match status" value="1"/>
</dbReference>
<evidence type="ECO:0000313" key="6">
    <source>
        <dbReference type="EMBL" id="KRG38350.1"/>
    </source>
</evidence>
<evidence type="ECO:0000256" key="2">
    <source>
        <dbReference type="ARBA" id="ARBA00012000"/>
    </source>
</evidence>
<dbReference type="Gene3D" id="1.10.340.30">
    <property type="entry name" value="Hypothetical protein, domain 2"/>
    <property type="match status" value="1"/>
</dbReference>
<feature type="domain" description="HhH-GPD" evidence="5">
    <location>
        <begin position="55"/>
        <end position="210"/>
    </location>
</feature>
<keyword evidence="4" id="KW-0234">DNA repair</keyword>
<dbReference type="GO" id="GO:0032131">
    <property type="term" value="F:alkylated DNA binding"/>
    <property type="evidence" value="ECO:0007669"/>
    <property type="project" value="TreeGrafter"/>
</dbReference>
<accession>A0A0R0A973</accession>
<dbReference type="GO" id="GO:0005737">
    <property type="term" value="C:cytoplasm"/>
    <property type="evidence" value="ECO:0007669"/>
    <property type="project" value="TreeGrafter"/>
</dbReference>
<dbReference type="SUPFAM" id="SSF48150">
    <property type="entry name" value="DNA-glycosylase"/>
    <property type="match status" value="1"/>
</dbReference>
<dbReference type="InterPro" id="IPR011257">
    <property type="entry name" value="DNA_glycosylase"/>
</dbReference>
<dbReference type="GO" id="GO:0008725">
    <property type="term" value="F:DNA-3-methyladenine glycosylase activity"/>
    <property type="evidence" value="ECO:0007669"/>
    <property type="project" value="TreeGrafter"/>
</dbReference>
<dbReference type="OrthoDB" id="9811249at2"/>
<reference evidence="6 7" key="1">
    <citation type="submission" date="2015-10" db="EMBL/GenBank/DDBJ databases">
        <title>Genome sequencing and analysis of members of genus Stenotrophomonas.</title>
        <authorList>
            <person name="Patil P.P."/>
            <person name="Midha S."/>
            <person name="Patil P.B."/>
        </authorList>
    </citation>
    <scope>NUCLEOTIDE SEQUENCE [LARGE SCALE GENOMIC DNA]</scope>
    <source>
        <strain evidence="6 7">JCM 16536</strain>
    </source>
</reference>